<comment type="caution">
    <text evidence="7">The sequence shown here is derived from an EMBL/GenBank/DDBJ whole genome shotgun (WGS) entry which is preliminary data.</text>
</comment>
<evidence type="ECO:0000256" key="3">
    <source>
        <dbReference type="ARBA" id="ARBA00022989"/>
    </source>
</evidence>
<evidence type="ECO:0000313" key="8">
    <source>
        <dbReference type="Proteomes" id="UP000051574"/>
    </source>
</evidence>
<keyword evidence="2 5" id="KW-0812">Transmembrane</keyword>
<gene>
    <name evidence="7" type="ORF">AMK59_5964</name>
</gene>
<accession>A0A0T6B2N5</accession>
<feature type="transmembrane region" description="Helical" evidence="5">
    <location>
        <begin position="54"/>
        <end position="72"/>
    </location>
</feature>
<feature type="domain" description="RETREG1-3/ARL6IP-like N-terminal reticulon-homology" evidence="6">
    <location>
        <begin position="18"/>
        <end position="195"/>
    </location>
</feature>
<sequence length="218" mass="24903">MADEETQLNKLKAAVKNWREIILPISSVILWEKPWHPCALIGGMYLHKLYYSKCRCDFILGTTILFMSIWLLDPSLLTAISIIGLTITISDYIVPLLTASMMKGDTWSEKKEKQLDEVCLMLLKYFNVIVNRASTFCELRTFKPKLYYSCTIIVLMLLAWIGNNINNLFLTYLLVVAILLLPGMEQNGIINVYTKILTQKIGDMAQNTKIKIGQIKSD</sequence>
<reference evidence="7 8" key="1">
    <citation type="submission" date="2015-09" db="EMBL/GenBank/DDBJ databases">
        <title>Draft genome of the scarab beetle Oryctes borbonicus.</title>
        <authorList>
            <person name="Meyer J.M."/>
            <person name="Markov G.V."/>
            <person name="Baskaran P."/>
            <person name="Herrmann M."/>
            <person name="Sommer R.J."/>
            <person name="Roedelsperger C."/>
        </authorList>
    </citation>
    <scope>NUCLEOTIDE SEQUENCE [LARGE SCALE GENOMIC DNA]</scope>
    <source>
        <strain evidence="7">OB123</strain>
        <tissue evidence="7">Whole animal</tissue>
    </source>
</reference>
<comment type="subcellular location">
    <subcellularLocation>
        <location evidence="1">Membrane</location>
        <topology evidence="1">Multi-pass membrane protein</topology>
    </subcellularLocation>
</comment>
<dbReference type="PANTHER" id="PTHR20952:SF0">
    <property type="entry name" value="ADP-RIBOSYLATION FACTOR-LIKE PROTEIN 6-INTERACTING PROTEIN 1"/>
    <property type="match status" value="1"/>
</dbReference>
<feature type="transmembrane region" description="Helical" evidence="5">
    <location>
        <begin position="168"/>
        <end position="184"/>
    </location>
</feature>
<dbReference type="PANTHER" id="PTHR20952">
    <property type="entry name" value="ADP-RIBOSYLATION-LIKE FACTOR 6-INTERACTING PROTEIN"/>
    <property type="match status" value="1"/>
</dbReference>
<evidence type="ECO:0000259" key="6">
    <source>
        <dbReference type="Pfam" id="PF24456"/>
    </source>
</evidence>
<name>A0A0T6B2N5_9SCAR</name>
<keyword evidence="4 5" id="KW-0472">Membrane</keyword>
<dbReference type="GO" id="GO:0016020">
    <property type="term" value="C:membrane"/>
    <property type="evidence" value="ECO:0007669"/>
    <property type="project" value="UniProtKB-SubCell"/>
</dbReference>
<evidence type="ECO:0000256" key="2">
    <source>
        <dbReference type="ARBA" id="ARBA00022692"/>
    </source>
</evidence>
<dbReference type="Proteomes" id="UP000051574">
    <property type="component" value="Unassembled WGS sequence"/>
</dbReference>
<dbReference type="EMBL" id="LJIG01016102">
    <property type="protein sequence ID" value="KRT81609.1"/>
    <property type="molecule type" value="Genomic_DNA"/>
</dbReference>
<keyword evidence="3 5" id="KW-1133">Transmembrane helix</keyword>
<dbReference type="InterPro" id="IPR052114">
    <property type="entry name" value="ER_autophagy_membrane_reg"/>
</dbReference>
<evidence type="ECO:0000256" key="5">
    <source>
        <dbReference type="SAM" id="Phobius"/>
    </source>
</evidence>
<evidence type="ECO:0000256" key="4">
    <source>
        <dbReference type="ARBA" id="ARBA00023136"/>
    </source>
</evidence>
<feature type="transmembrane region" description="Helical" evidence="5">
    <location>
        <begin position="146"/>
        <end position="162"/>
    </location>
</feature>
<proteinExistence type="predicted"/>
<evidence type="ECO:0000313" key="7">
    <source>
        <dbReference type="EMBL" id="KRT81609.1"/>
    </source>
</evidence>
<dbReference type="AlphaFoldDB" id="A0A0T6B2N5"/>
<dbReference type="GO" id="GO:0005783">
    <property type="term" value="C:endoplasmic reticulum"/>
    <property type="evidence" value="ECO:0007669"/>
    <property type="project" value="UniProtKB-ARBA"/>
</dbReference>
<evidence type="ECO:0000256" key="1">
    <source>
        <dbReference type="ARBA" id="ARBA00004141"/>
    </source>
</evidence>
<dbReference type="OrthoDB" id="6416122at2759"/>
<dbReference type="InterPro" id="IPR057282">
    <property type="entry name" value="RETREG1-3-like_RHD"/>
</dbReference>
<organism evidence="7 8">
    <name type="scientific">Oryctes borbonicus</name>
    <dbReference type="NCBI Taxonomy" id="1629725"/>
    <lineage>
        <taxon>Eukaryota</taxon>
        <taxon>Metazoa</taxon>
        <taxon>Ecdysozoa</taxon>
        <taxon>Arthropoda</taxon>
        <taxon>Hexapoda</taxon>
        <taxon>Insecta</taxon>
        <taxon>Pterygota</taxon>
        <taxon>Neoptera</taxon>
        <taxon>Endopterygota</taxon>
        <taxon>Coleoptera</taxon>
        <taxon>Polyphaga</taxon>
        <taxon>Scarabaeiformia</taxon>
        <taxon>Scarabaeidae</taxon>
        <taxon>Dynastinae</taxon>
        <taxon>Oryctes</taxon>
    </lineage>
</organism>
<dbReference type="Pfam" id="PF24456">
    <property type="entry name" value="RHD_RETREG1-3"/>
    <property type="match status" value="1"/>
</dbReference>
<keyword evidence="8" id="KW-1185">Reference proteome</keyword>
<protein>
    <recommendedName>
        <fullName evidence="6">RETREG1-3/ARL6IP-like N-terminal reticulon-homology domain-containing protein</fullName>
    </recommendedName>
</protein>
<feature type="transmembrane region" description="Helical" evidence="5">
    <location>
        <begin position="78"/>
        <end position="101"/>
    </location>
</feature>